<sequence>MLTELGIAGETVNPSPARTVDELIGIGIDKGYSTIVAAGNDHHLNKTFSAFANVSKNLPTAGQKTVLGFIPINPGGAMIDTLGYGQDLTVSLANLKFRKIRDFNVMTIEPNKHFLSQIQMSVARPIKLVGEINNFKIEAMATDLVLNSQMVLKLYNSHIGNNWLRRSC</sequence>
<accession>A0A554LW97</accession>
<dbReference type="InterPro" id="IPR017438">
    <property type="entry name" value="ATP-NAD_kinase_N"/>
</dbReference>
<dbReference type="GO" id="GO:0016301">
    <property type="term" value="F:kinase activity"/>
    <property type="evidence" value="ECO:0007669"/>
    <property type="project" value="UniProtKB-KW"/>
</dbReference>
<name>A0A554LW97_9BACT</name>
<dbReference type="AlphaFoldDB" id="A0A554LW97"/>
<dbReference type="Gene3D" id="3.40.50.10330">
    <property type="entry name" value="Probable inorganic polyphosphate/atp-NAD kinase, domain 1"/>
    <property type="match status" value="1"/>
</dbReference>
<organism evidence="1 2">
    <name type="scientific">Candidatus Berkelbacteria bacterium Licking1014_2</name>
    <dbReference type="NCBI Taxonomy" id="2017146"/>
    <lineage>
        <taxon>Bacteria</taxon>
        <taxon>Candidatus Berkelbacteria</taxon>
    </lineage>
</organism>
<reference evidence="1 2" key="1">
    <citation type="submission" date="2017-07" db="EMBL/GenBank/DDBJ databases">
        <title>Mechanisms for carbon and nitrogen cycling indicate functional differentiation within the Candidate Phyla Radiation.</title>
        <authorList>
            <person name="Danczak R.E."/>
            <person name="Johnston M.D."/>
            <person name="Kenah C."/>
            <person name="Slattery M."/>
            <person name="Wrighton K.C."/>
            <person name="Wilkins M.J."/>
        </authorList>
    </citation>
    <scope>NUCLEOTIDE SEQUENCE [LARGE SCALE GENOMIC DNA]</scope>
    <source>
        <strain evidence="1">Licking1014_2</strain>
    </source>
</reference>
<dbReference type="Proteomes" id="UP000318711">
    <property type="component" value="Unassembled WGS sequence"/>
</dbReference>
<dbReference type="EMBL" id="VMGL01000012">
    <property type="protein sequence ID" value="TSC97140.1"/>
    <property type="molecule type" value="Genomic_DNA"/>
</dbReference>
<feature type="non-terminal residue" evidence="1">
    <location>
        <position position="168"/>
    </location>
</feature>
<keyword evidence="1" id="KW-0808">Transferase</keyword>
<evidence type="ECO:0000313" key="2">
    <source>
        <dbReference type="Proteomes" id="UP000318711"/>
    </source>
</evidence>
<gene>
    <name evidence="1" type="ORF">CEN88_153</name>
</gene>
<evidence type="ECO:0000313" key="1">
    <source>
        <dbReference type="EMBL" id="TSC97140.1"/>
    </source>
</evidence>
<dbReference type="InterPro" id="IPR016064">
    <property type="entry name" value="NAD/diacylglycerol_kinase_sf"/>
</dbReference>
<dbReference type="SUPFAM" id="SSF111331">
    <property type="entry name" value="NAD kinase/diacylglycerol kinase-like"/>
    <property type="match status" value="1"/>
</dbReference>
<protein>
    <submittedName>
        <fullName evidence="1">Diacylglycerol kinase catalytic region</fullName>
    </submittedName>
</protein>
<proteinExistence type="predicted"/>
<keyword evidence="1" id="KW-0418">Kinase</keyword>
<comment type="caution">
    <text evidence="1">The sequence shown here is derived from an EMBL/GenBank/DDBJ whole genome shotgun (WGS) entry which is preliminary data.</text>
</comment>